<evidence type="ECO:0000313" key="1">
    <source>
        <dbReference type="EMBL" id="KAL1835199.1"/>
    </source>
</evidence>
<dbReference type="Proteomes" id="UP001586593">
    <property type="component" value="Unassembled WGS sequence"/>
</dbReference>
<evidence type="ECO:0000313" key="2">
    <source>
        <dbReference type="Proteomes" id="UP001586593"/>
    </source>
</evidence>
<accession>A0ABR3V0A7</accession>
<organism evidence="1 2">
    <name type="scientific">Phialemonium thermophilum</name>
    <dbReference type="NCBI Taxonomy" id="223376"/>
    <lineage>
        <taxon>Eukaryota</taxon>
        <taxon>Fungi</taxon>
        <taxon>Dikarya</taxon>
        <taxon>Ascomycota</taxon>
        <taxon>Pezizomycotina</taxon>
        <taxon>Sordariomycetes</taxon>
        <taxon>Sordariomycetidae</taxon>
        <taxon>Cephalothecales</taxon>
        <taxon>Cephalothecaceae</taxon>
        <taxon>Phialemonium</taxon>
    </lineage>
</organism>
<proteinExistence type="predicted"/>
<reference evidence="1 2" key="1">
    <citation type="journal article" date="2024" name="Commun. Biol.">
        <title>Comparative genomic analysis of thermophilic fungi reveals convergent evolutionary adaptations and gene losses.</title>
        <authorList>
            <person name="Steindorff A.S."/>
            <person name="Aguilar-Pontes M.V."/>
            <person name="Robinson A.J."/>
            <person name="Andreopoulos B."/>
            <person name="LaButti K."/>
            <person name="Kuo A."/>
            <person name="Mondo S."/>
            <person name="Riley R."/>
            <person name="Otillar R."/>
            <person name="Haridas S."/>
            <person name="Lipzen A."/>
            <person name="Grimwood J."/>
            <person name="Schmutz J."/>
            <person name="Clum A."/>
            <person name="Reid I.D."/>
            <person name="Moisan M.C."/>
            <person name="Butler G."/>
            <person name="Nguyen T.T.M."/>
            <person name="Dewar K."/>
            <person name="Conant G."/>
            <person name="Drula E."/>
            <person name="Henrissat B."/>
            <person name="Hansel C."/>
            <person name="Singer S."/>
            <person name="Hutchinson M.I."/>
            <person name="de Vries R.P."/>
            <person name="Natvig D.O."/>
            <person name="Powell A.J."/>
            <person name="Tsang A."/>
            <person name="Grigoriev I.V."/>
        </authorList>
    </citation>
    <scope>NUCLEOTIDE SEQUENCE [LARGE SCALE GENOMIC DNA]</scope>
    <source>
        <strain evidence="1 2">ATCC 24622</strain>
    </source>
</reference>
<dbReference type="EMBL" id="JAZHXJ010003396">
    <property type="protein sequence ID" value="KAL1835199.1"/>
    <property type="molecule type" value="Genomic_DNA"/>
</dbReference>
<sequence>MSTSQQTLSSTQPHWARDNLPSRISFHRFLGPPEQVLQGCPPDYLREPASPCNPLRPILFRVAGAVRMTAVRNGGSIGPCIREQPGYLVLSEPWSQTLDPLAGADLIATPS</sequence>
<evidence type="ECO:0008006" key="3">
    <source>
        <dbReference type="Google" id="ProtNLM"/>
    </source>
</evidence>
<protein>
    <recommendedName>
        <fullName evidence="3">AraC family transcriptional regulator</fullName>
    </recommendedName>
</protein>
<comment type="caution">
    <text evidence="1">The sequence shown here is derived from an EMBL/GenBank/DDBJ whole genome shotgun (WGS) entry which is preliminary data.</text>
</comment>
<keyword evidence="2" id="KW-1185">Reference proteome</keyword>
<gene>
    <name evidence="1" type="ORF">VTK73DRAFT_6024</name>
</gene>
<name>A0ABR3V0A7_9PEZI</name>